<dbReference type="GO" id="GO:0005576">
    <property type="term" value="C:extracellular region"/>
    <property type="evidence" value="ECO:0007669"/>
    <property type="project" value="UniProtKB-SubCell"/>
</dbReference>
<keyword evidence="7 9" id="KW-0443">Lipid metabolism</keyword>
<proteinExistence type="inferred from homology"/>
<dbReference type="Proteomes" id="UP000011083">
    <property type="component" value="Unassembled WGS sequence"/>
</dbReference>
<keyword evidence="5 9" id="KW-0378">Hydrolase</keyword>
<dbReference type="PANTHER" id="PTHR12370">
    <property type="entry name" value="PHOSPHOLIPASE B-RELATED"/>
    <property type="match status" value="1"/>
</dbReference>
<dbReference type="EC" id="3.1.1.-" evidence="9"/>
<evidence type="ECO:0000256" key="6">
    <source>
        <dbReference type="ARBA" id="ARBA00022963"/>
    </source>
</evidence>
<comment type="function">
    <text evidence="9">Putative phospholipase.</text>
</comment>
<reference evidence="10 11" key="1">
    <citation type="journal article" date="2013" name="Genome Biol.">
        <title>Genome of Acanthamoeba castellanii highlights extensive lateral gene transfer and early evolution of tyrosine kinase signaling.</title>
        <authorList>
            <person name="Clarke M."/>
            <person name="Lohan A.J."/>
            <person name="Liu B."/>
            <person name="Lagkouvardos I."/>
            <person name="Roy S."/>
            <person name="Zafar N."/>
            <person name="Bertelli C."/>
            <person name="Schilde C."/>
            <person name="Kianianmomeni A."/>
            <person name="Burglin T.R."/>
            <person name="Frech C."/>
            <person name="Turcotte B."/>
            <person name="Kopec K.O."/>
            <person name="Synnott J.M."/>
            <person name="Choo C."/>
            <person name="Paponov I."/>
            <person name="Finkler A."/>
            <person name="Soon Heng Tan C."/>
            <person name="Hutchins A.P."/>
            <person name="Weinmeier T."/>
            <person name="Rattei T."/>
            <person name="Chu J.S."/>
            <person name="Gimenez G."/>
            <person name="Irimia M."/>
            <person name="Rigden D.J."/>
            <person name="Fitzpatrick D.A."/>
            <person name="Lorenzo-Morales J."/>
            <person name="Bateman A."/>
            <person name="Chiu C.H."/>
            <person name="Tang P."/>
            <person name="Hegemann P."/>
            <person name="Fromm H."/>
            <person name="Raoult D."/>
            <person name="Greub G."/>
            <person name="Miranda-Saavedra D."/>
            <person name="Chen N."/>
            <person name="Nash P."/>
            <person name="Ginger M.L."/>
            <person name="Horn M."/>
            <person name="Schaap P."/>
            <person name="Caler L."/>
            <person name="Loftus B."/>
        </authorList>
    </citation>
    <scope>NUCLEOTIDE SEQUENCE [LARGE SCALE GENOMIC DNA]</scope>
    <source>
        <strain evidence="10 11">Neff</strain>
    </source>
</reference>
<dbReference type="GO" id="GO:0004620">
    <property type="term" value="F:phospholipase activity"/>
    <property type="evidence" value="ECO:0007669"/>
    <property type="project" value="InterPro"/>
</dbReference>
<dbReference type="KEGG" id="acan:ACA1_163210"/>
<evidence type="ECO:0000313" key="10">
    <source>
        <dbReference type="EMBL" id="ELR18084.1"/>
    </source>
</evidence>
<evidence type="ECO:0000256" key="1">
    <source>
        <dbReference type="ARBA" id="ARBA00004613"/>
    </source>
</evidence>
<dbReference type="GeneID" id="14918812"/>
<evidence type="ECO:0000256" key="2">
    <source>
        <dbReference type="ARBA" id="ARBA00007835"/>
    </source>
</evidence>
<evidence type="ECO:0000313" key="11">
    <source>
        <dbReference type="Proteomes" id="UP000011083"/>
    </source>
</evidence>
<gene>
    <name evidence="10" type="ORF">ACA1_163210</name>
</gene>
<dbReference type="EMBL" id="KB007961">
    <property type="protein sequence ID" value="ELR18084.1"/>
    <property type="molecule type" value="Genomic_DNA"/>
</dbReference>
<dbReference type="Gene3D" id="3.60.60.30">
    <property type="match status" value="1"/>
</dbReference>
<keyword evidence="11" id="KW-1185">Reference proteome</keyword>
<dbReference type="AlphaFoldDB" id="L8GXY3"/>
<sequence>MAVGSSMWPRPERCGVLVCTIVMAFIFVASLPVDALASKASLAASVRFDPSSGLYHAAPAGTDASPATGYFVPGLNKTGWDVLHVVGSPNYTPDQQMFAAGYVEGFLTAKQISDWYTNYDANLFHTKPVSDGLRNYLTQQLSWARAMSEKMKHTLDYWMHVSLILQQFDGLVAVRTACM</sequence>
<evidence type="ECO:0000256" key="3">
    <source>
        <dbReference type="ARBA" id="ARBA00022525"/>
    </source>
</evidence>
<dbReference type="RefSeq" id="XP_004340103.1">
    <property type="nucleotide sequence ID" value="XM_004340055.1"/>
</dbReference>
<dbReference type="PANTHER" id="PTHR12370:SF1">
    <property type="entry name" value="PHOSPHOLIPASE B-LIKE 1"/>
    <property type="match status" value="1"/>
</dbReference>
<accession>L8GXY3</accession>
<dbReference type="VEuPathDB" id="AmoebaDB:ACA1_163210"/>
<evidence type="ECO:0000256" key="7">
    <source>
        <dbReference type="ARBA" id="ARBA00023098"/>
    </source>
</evidence>
<organism evidence="10 11">
    <name type="scientific">Acanthamoeba castellanii (strain ATCC 30010 / Neff)</name>
    <dbReference type="NCBI Taxonomy" id="1257118"/>
    <lineage>
        <taxon>Eukaryota</taxon>
        <taxon>Amoebozoa</taxon>
        <taxon>Discosea</taxon>
        <taxon>Longamoebia</taxon>
        <taxon>Centramoebida</taxon>
        <taxon>Acanthamoebidae</taxon>
        <taxon>Acanthamoeba</taxon>
    </lineage>
</organism>
<evidence type="ECO:0000256" key="5">
    <source>
        <dbReference type="ARBA" id="ARBA00022801"/>
    </source>
</evidence>
<keyword evidence="6 9" id="KW-0442">Lipid degradation</keyword>
<name>L8GXY3_ACACF</name>
<dbReference type="Pfam" id="PF04916">
    <property type="entry name" value="Phospholip_B"/>
    <property type="match status" value="1"/>
</dbReference>
<keyword evidence="8" id="KW-0325">Glycoprotein</keyword>
<dbReference type="OrthoDB" id="419508at2759"/>
<dbReference type="InterPro" id="IPR007000">
    <property type="entry name" value="PLipase_B-like"/>
</dbReference>
<keyword evidence="3" id="KW-0964">Secreted</keyword>
<evidence type="ECO:0000256" key="9">
    <source>
        <dbReference type="RuleBase" id="RU364138"/>
    </source>
</evidence>
<dbReference type="GO" id="GO:0009395">
    <property type="term" value="P:phospholipid catabolic process"/>
    <property type="evidence" value="ECO:0007669"/>
    <property type="project" value="TreeGrafter"/>
</dbReference>
<dbReference type="SMR" id="L8GXY3"/>
<evidence type="ECO:0000256" key="4">
    <source>
        <dbReference type="ARBA" id="ARBA00022729"/>
    </source>
</evidence>
<comment type="subcellular location">
    <subcellularLocation>
        <location evidence="1">Secreted</location>
    </subcellularLocation>
</comment>
<protein>
    <recommendedName>
        <fullName evidence="9">Phospholipase B-like</fullName>
        <ecNumber evidence="9">3.1.1.-</ecNumber>
    </recommendedName>
</protein>
<evidence type="ECO:0000256" key="8">
    <source>
        <dbReference type="ARBA" id="ARBA00023180"/>
    </source>
</evidence>
<keyword evidence="4" id="KW-0732">Signal</keyword>
<comment type="similarity">
    <text evidence="2 9">Belongs to the phospholipase B-like family.</text>
</comment>